<name>A0A812LBG2_9DINO</name>
<dbReference type="Pfam" id="PF01535">
    <property type="entry name" value="PPR"/>
    <property type="match status" value="1"/>
</dbReference>
<reference evidence="2" key="1">
    <citation type="submission" date="2021-02" db="EMBL/GenBank/DDBJ databases">
        <authorList>
            <person name="Dougan E. K."/>
            <person name="Rhodes N."/>
            <person name="Thang M."/>
            <person name="Chan C."/>
        </authorList>
    </citation>
    <scope>NUCLEOTIDE SEQUENCE</scope>
</reference>
<evidence type="ECO:0000256" key="1">
    <source>
        <dbReference type="ARBA" id="ARBA00022737"/>
    </source>
</evidence>
<accession>A0A812LBG2</accession>
<dbReference type="EMBL" id="CAJNDS010000879">
    <property type="protein sequence ID" value="CAE7239147.1"/>
    <property type="molecule type" value="Genomic_DNA"/>
</dbReference>
<protein>
    <recommendedName>
        <fullName evidence="4">Pentatricopeptide repeat-containing protein, chloroplastic</fullName>
    </recommendedName>
</protein>
<evidence type="ECO:0000313" key="3">
    <source>
        <dbReference type="Proteomes" id="UP000604046"/>
    </source>
</evidence>
<dbReference type="PANTHER" id="PTHR47942">
    <property type="entry name" value="TETRATRICOPEPTIDE REPEAT (TPR)-LIKE SUPERFAMILY PROTEIN-RELATED"/>
    <property type="match status" value="1"/>
</dbReference>
<evidence type="ECO:0000313" key="2">
    <source>
        <dbReference type="EMBL" id="CAE7239147.1"/>
    </source>
</evidence>
<proteinExistence type="predicted"/>
<keyword evidence="3" id="KW-1185">Reference proteome</keyword>
<dbReference type="Proteomes" id="UP000604046">
    <property type="component" value="Unassembled WGS sequence"/>
</dbReference>
<dbReference type="PANTHER" id="PTHR47942:SF63">
    <property type="entry name" value="PENTATRICOPEPTIDE REPEAT-CONTAINING PROTEIN"/>
    <property type="match status" value="1"/>
</dbReference>
<dbReference type="InterPro" id="IPR002885">
    <property type="entry name" value="PPR_rpt"/>
</dbReference>
<dbReference type="OrthoDB" id="185373at2759"/>
<keyword evidence="1" id="KW-0677">Repeat</keyword>
<dbReference type="InterPro" id="IPR011990">
    <property type="entry name" value="TPR-like_helical_dom_sf"/>
</dbReference>
<sequence length="489" mass="52753">MQPPAGLRQLTSSISAANRQSLWPRAWAIWIQCQGLELDAFALSAAAATCDRGRLWKDAVVLLEQAAHGNVFVDVVLRNAAVGAGAKCAQWQSVLRLIGFQAGDEQRPTTISFNSAADACSKGSRWESSFSVTEVLLHRRLRASSTTAGTLVAAAERGSQWQKALSLIQDVPHLQVNIVAFNAAIAAMERVCQWQRAVLLLWQSAREGLVPTLHTMNTALSACARAGKWQLSLTLVDMASSLGIQVDTISWNSVLSACAWTRQWEMCLACLNRMELKKLAADCISFAAIVDSLPCSEHAGQSHLASELLSLMQEQAVESDAVLATASLSGQAKAERWQHACHTLRESLAAAFAPDKVMLGAAADACGRSGLWQKALVLIGEAAMNLPIANSVLNGFTKDASWKQAVCFFADLIQVSLQPDLLSVSALLAARGPWAASLYQVDTLGITDRADEIFYEALLTAIFSHGALAAALPALQRLRVEALRQWRRP</sequence>
<dbReference type="InterPro" id="IPR051222">
    <property type="entry name" value="PPR/CCM1_RNA-binding"/>
</dbReference>
<organism evidence="2 3">
    <name type="scientific">Symbiodinium natans</name>
    <dbReference type="NCBI Taxonomy" id="878477"/>
    <lineage>
        <taxon>Eukaryota</taxon>
        <taxon>Sar</taxon>
        <taxon>Alveolata</taxon>
        <taxon>Dinophyceae</taxon>
        <taxon>Suessiales</taxon>
        <taxon>Symbiodiniaceae</taxon>
        <taxon>Symbiodinium</taxon>
    </lineage>
</organism>
<evidence type="ECO:0008006" key="4">
    <source>
        <dbReference type="Google" id="ProtNLM"/>
    </source>
</evidence>
<dbReference type="AlphaFoldDB" id="A0A812LBG2"/>
<comment type="caution">
    <text evidence="2">The sequence shown here is derived from an EMBL/GenBank/DDBJ whole genome shotgun (WGS) entry which is preliminary data.</text>
</comment>
<dbReference type="Gene3D" id="1.25.40.10">
    <property type="entry name" value="Tetratricopeptide repeat domain"/>
    <property type="match status" value="3"/>
</dbReference>
<gene>
    <name evidence="2" type="ORF">SNAT2548_LOCUS10597</name>
</gene>